<feature type="region of interest" description="Disordered" evidence="1">
    <location>
        <begin position="139"/>
        <end position="158"/>
    </location>
</feature>
<feature type="compositionally biased region" description="Low complexity" evidence="1">
    <location>
        <begin position="140"/>
        <end position="151"/>
    </location>
</feature>
<accession>A0A8J5TTU0</accession>
<dbReference type="AlphaFoldDB" id="A0A8J5TTU0"/>
<evidence type="ECO:0000313" key="2">
    <source>
        <dbReference type="EMBL" id="KAG7411859.1"/>
    </source>
</evidence>
<organism evidence="2 3">
    <name type="scientific">Fusarium oxysporum f. sp. rapae</name>
    <dbReference type="NCBI Taxonomy" id="485398"/>
    <lineage>
        <taxon>Eukaryota</taxon>
        <taxon>Fungi</taxon>
        <taxon>Dikarya</taxon>
        <taxon>Ascomycota</taxon>
        <taxon>Pezizomycotina</taxon>
        <taxon>Sordariomycetes</taxon>
        <taxon>Hypocreomycetidae</taxon>
        <taxon>Hypocreales</taxon>
        <taxon>Nectriaceae</taxon>
        <taxon>Fusarium</taxon>
        <taxon>Fusarium oxysporum species complex</taxon>
    </lineage>
</organism>
<protein>
    <submittedName>
        <fullName evidence="2">Uncharacterized protein</fullName>
    </submittedName>
</protein>
<proteinExistence type="predicted"/>
<dbReference type="Proteomes" id="UP000694050">
    <property type="component" value="Unassembled WGS sequence"/>
</dbReference>
<reference evidence="2" key="1">
    <citation type="submission" date="2021-04" db="EMBL/GenBank/DDBJ databases">
        <title>First draft genome resource for Brassicaceae pathogens Fusarium oxysporum f. sp. raphani and Fusarium oxysporum f. sp. rapae.</title>
        <authorList>
            <person name="Asai S."/>
        </authorList>
    </citation>
    <scope>NUCLEOTIDE SEQUENCE</scope>
    <source>
        <strain evidence="2">Tf1208</strain>
    </source>
</reference>
<gene>
    <name evidence="2" type="ORF">Forpe1208_v008991</name>
</gene>
<sequence length="188" mass="20899">MATLSTCTPRGLASYKFWDDSDEIVWPETASLPPPPPQVVAPVEQEPWASKPWKELQARTDTKVKRAAEAAREHLLGGVYAHLPHSELDWSLDGVYTCRVVGLPCYGKSGVRLMQALIKHLNNQTHLKHEAEIAVAWVEPPSSSSQPSPSLHQPPTPIAPAAETEFMEVDERVGSRKSHRHLVFCCYC</sequence>
<comment type="caution">
    <text evidence="2">The sequence shown here is derived from an EMBL/GenBank/DDBJ whole genome shotgun (WGS) entry which is preliminary data.</text>
</comment>
<evidence type="ECO:0000256" key="1">
    <source>
        <dbReference type="SAM" id="MobiDB-lite"/>
    </source>
</evidence>
<name>A0A8J5TTU0_FUSOX</name>
<dbReference type="EMBL" id="JAELUQ010000006">
    <property type="protein sequence ID" value="KAG7411859.1"/>
    <property type="molecule type" value="Genomic_DNA"/>
</dbReference>
<evidence type="ECO:0000313" key="3">
    <source>
        <dbReference type="Proteomes" id="UP000694050"/>
    </source>
</evidence>